<dbReference type="InterPro" id="IPR036259">
    <property type="entry name" value="MFS_trans_sf"/>
</dbReference>
<evidence type="ECO:0000256" key="6">
    <source>
        <dbReference type="SAM" id="Phobius"/>
    </source>
</evidence>
<dbReference type="AlphaFoldDB" id="A0A426V8Z2"/>
<keyword evidence="2" id="KW-1003">Cell membrane</keyword>
<organism evidence="7 8">
    <name type="scientific">Aquabacterium soli</name>
    <dbReference type="NCBI Taxonomy" id="2493092"/>
    <lineage>
        <taxon>Bacteria</taxon>
        <taxon>Pseudomonadati</taxon>
        <taxon>Pseudomonadota</taxon>
        <taxon>Betaproteobacteria</taxon>
        <taxon>Burkholderiales</taxon>
        <taxon>Aquabacterium</taxon>
    </lineage>
</organism>
<feature type="transmembrane region" description="Helical" evidence="6">
    <location>
        <begin position="83"/>
        <end position="109"/>
    </location>
</feature>
<keyword evidence="4 6" id="KW-1133">Transmembrane helix</keyword>
<gene>
    <name evidence="7" type="ORF">EIP75_15355</name>
</gene>
<reference evidence="7 8" key="1">
    <citation type="submission" date="2018-12" db="EMBL/GenBank/DDBJ databases">
        <title>The whole draft genome of Aquabacterium sp. SJQ9.</title>
        <authorList>
            <person name="Sun L."/>
            <person name="Gao X."/>
            <person name="Chen W."/>
            <person name="Huang K."/>
        </authorList>
    </citation>
    <scope>NUCLEOTIDE SEQUENCE [LARGE SCALE GENOMIC DNA]</scope>
    <source>
        <strain evidence="7 8">SJQ9</strain>
    </source>
</reference>
<feature type="transmembrane region" description="Helical" evidence="6">
    <location>
        <begin position="408"/>
        <end position="430"/>
    </location>
</feature>
<evidence type="ECO:0000256" key="4">
    <source>
        <dbReference type="ARBA" id="ARBA00022989"/>
    </source>
</evidence>
<feature type="transmembrane region" description="Helical" evidence="6">
    <location>
        <begin position="436"/>
        <end position="459"/>
    </location>
</feature>
<feature type="transmembrane region" description="Helical" evidence="6">
    <location>
        <begin position="185"/>
        <end position="205"/>
    </location>
</feature>
<evidence type="ECO:0000256" key="2">
    <source>
        <dbReference type="ARBA" id="ARBA00022475"/>
    </source>
</evidence>
<feature type="transmembrane region" description="Helical" evidence="6">
    <location>
        <begin position="329"/>
        <end position="349"/>
    </location>
</feature>
<dbReference type="PANTHER" id="PTHR23513:SF11">
    <property type="entry name" value="STAPHYLOFERRIN A TRANSPORTER"/>
    <property type="match status" value="1"/>
</dbReference>
<dbReference type="Pfam" id="PF07690">
    <property type="entry name" value="MFS_1"/>
    <property type="match status" value="1"/>
</dbReference>
<evidence type="ECO:0000256" key="5">
    <source>
        <dbReference type="ARBA" id="ARBA00023136"/>
    </source>
</evidence>
<dbReference type="InterPro" id="IPR011701">
    <property type="entry name" value="MFS"/>
</dbReference>
<keyword evidence="3 6" id="KW-0812">Transmembrane</keyword>
<dbReference type="EMBL" id="RSED01000012">
    <property type="protein sequence ID" value="RRS03332.1"/>
    <property type="molecule type" value="Genomic_DNA"/>
</dbReference>
<keyword evidence="5 6" id="KW-0472">Membrane</keyword>
<dbReference type="GO" id="GO:0005886">
    <property type="term" value="C:plasma membrane"/>
    <property type="evidence" value="ECO:0007669"/>
    <property type="project" value="UniProtKB-SubCell"/>
</dbReference>
<feature type="transmembrane region" description="Helical" evidence="6">
    <location>
        <begin position="50"/>
        <end position="77"/>
    </location>
</feature>
<feature type="transmembrane region" description="Helical" evidence="6">
    <location>
        <begin position="211"/>
        <end position="232"/>
    </location>
</feature>
<dbReference type="SUPFAM" id="SSF103473">
    <property type="entry name" value="MFS general substrate transporter"/>
    <property type="match status" value="1"/>
</dbReference>
<name>A0A426V8Z2_9BURK</name>
<evidence type="ECO:0000256" key="3">
    <source>
        <dbReference type="ARBA" id="ARBA00022692"/>
    </source>
</evidence>
<protein>
    <submittedName>
        <fullName evidence="7">MFS transporter</fullName>
    </submittedName>
</protein>
<comment type="caution">
    <text evidence="7">The sequence shown here is derived from an EMBL/GenBank/DDBJ whole genome shotgun (WGS) entry which is preliminary data.</text>
</comment>
<proteinExistence type="predicted"/>
<dbReference type="PANTHER" id="PTHR23513">
    <property type="entry name" value="INTEGRAL MEMBRANE EFFLUX PROTEIN-RELATED"/>
    <property type="match status" value="1"/>
</dbReference>
<evidence type="ECO:0000313" key="7">
    <source>
        <dbReference type="EMBL" id="RRS03332.1"/>
    </source>
</evidence>
<dbReference type="CDD" id="cd06173">
    <property type="entry name" value="MFS_MefA_like"/>
    <property type="match status" value="1"/>
</dbReference>
<keyword evidence="8" id="KW-1185">Reference proteome</keyword>
<feature type="transmembrane region" description="Helical" evidence="6">
    <location>
        <begin position="272"/>
        <end position="292"/>
    </location>
</feature>
<dbReference type="Gene3D" id="1.20.1250.20">
    <property type="entry name" value="MFS general substrate transporter like domains"/>
    <property type="match status" value="1"/>
</dbReference>
<dbReference type="Proteomes" id="UP000269265">
    <property type="component" value="Unassembled WGS sequence"/>
</dbReference>
<feature type="transmembrane region" description="Helical" evidence="6">
    <location>
        <begin position="146"/>
        <end position="165"/>
    </location>
</feature>
<accession>A0A426V8Z2</accession>
<dbReference type="GO" id="GO:0022857">
    <property type="term" value="F:transmembrane transporter activity"/>
    <property type="evidence" value="ECO:0007669"/>
    <property type="project" value="InterPro"/>
</dbReference>
<sequence>MNVCRTKCASCWPSRRHERAWPLPSAKAPPVNEQAPHQFHLLGERRYAPFFWAVFLGSVNDNLLKFAVTLLLVYQAGSTAQPAWLTAGVVGPLTGALFIIPSLLMSAMVGRLADRLPLDRLIRWGKALEVLMMVLAAGAWLAGHAWGLLGCLVLSGMHVTWFSTLKYAYVPQHLGPQELLGGNGLLEMGLFMAILLGTLAGGALMSSGDALPWLPAGLLVLALAGWALSLQVPPTPVAQASMAAVNETGLWRSLAPHGSGPGPWMPVLGISWMWFFGATCLTLFPVVTHGVLQADPSVASLLLVLTSVGIGLGALSCERLARLLRTPGALVALGAIGMAVFGADLAWSLDQIASRGAGPHRLSVLAFLADTGHARLMIDLVAMACSLGWFSVPLYAQMQGRAAPTHRARVVAANNILNAGFILASSALVWGLDAVGLGAAATLATVVGLHTTVMLLVWLSGAGQRSA</sequence>
<evidence type="ECO:0000313" key="8">
    <source>
        <dbReference type="Proteomes" id="UP000269265"/>
    </source>
</evidence>
<feature type="transmembrane region" description="Helical" evidence="6">
    <location>
        <begin position="298"/>
        <end position="317"/>
    </location>
</feature>
<evidence type="ECO:0000256" key="1">
    <source>
        <dbReference type="ARBA" id="ARBA00004651"/>
    </source>
</evidence>
<comment type="subcellular location">
    <subcellularLocation>
        <location evidence="1">Cell membrane</location>
        <topology evidence="1">Multi-pass membrane protein</topology>
    </subcellularLocation>
</comment>